<dbReference type="InterPro" id="IPR045860">
    <property type="entry name" value="Snake_toxin-like_sf"/>
</dbReference>
<dbReference type="AlphaFoldDB" id="A0A2C9C3A5"/>
<keyword evidence="2" id="KW-0732">Signal</keyword>
<keyword evidence="1" id="KW-0472">Membrane</keyword>
<evidence type="ECO:0000313" key="5">
    <source>
        <dbReference type="WormBase" id="F55C12.19"/>
    </source>
</evidence>
<feature type="transmembrane region" description="Helical" evidence="1">
    <location>
        <begin position="104"/>
        <end position="122"/>
    </location>
</feature>
<feature type="chain" id="PRO_5012090053" evidence="2">
    <location>
        <begin position="22"/>
        <end position="123"/>
    </location>
</feature>
<evidence type="ECO:0000313" key="3">
    <source>
        <dbReference type="EMBL" id="SOF58763.1"/>
    </source>
</evidence>
<keyword evidence="4" id="KW-1185">Reference proteome</keyword>
<dbReference type="PANTHER" id="PTHR34721">
    <property type="entry name" value="PROTEIN CBG09734"/>
    <property type="match status" value="1"/>
</dbReference>
<dbReference type="EMBL" id="BX284602">
    <property type="protein sequence ID" value="SOF58763.1"/>
    <property type="molecule type" value="Genomic_DNA"/>
</dbReference>
<evidence type="ECO:0000256" key="2">
    <source>
        <dbReference type="SAM" id="SignalP"/>
    </source>
</evidence>
<accession>A0A2C9C3A5</accession>
<dbReference type="WormBase" id="F55C12.19">
    <property type="protein sequence ID" value="CE02772"/>
    <property type="gene ID" value="WBGene00271817"/>
</dbReference>
<feature type="signal peptide" evidence="2">
    <location>
        <begin position="1"/>
        <end position="21"/>
    </location>
</feature>
<dbReference type="OrthoDB" id="5808392at2759"/>
<dbReference type="Bgee" id="WBGene00271817">
    <property type="expression patterns" value="Expressed in material anatomical entity and 4 other cell types or tissues"/>
</dbReference>
<name>A0A2C9C3A5_CAEEL</name>
<proteinExistence type="predicted"/>
<dbReference type="Proteomes" id="UP000001940">
    <property type="component" value="Chromosome II"/>
</dbReference>
<dbReference type="AGR" id="WB:WBGene00271817"/>
<dbReference type="SUPFAM" id="SSF57302">
    <property type="entry name" value="Snake toxin-like"/>
    <property type="match status" value="1"/>
</dbReference>
<protein>
    <submittedName>
        <fullName evidence="3">Activin_recp domain-containing protein</fullName>
    </submittedName>
</protein>
<organism evidence="3 4">
    <name type="scientific">Caenorhabditis elegans</name>
    <dbReference type="NCBI Taxonomy" id="6239"/>
    <lineage>
        <taxon>Eukaryota</taxon>
        <taxon>Metazoa</taxon>
        <taxon>Ecdysozoa</taxon>
        <taxon>Nematoda</taxon>
        <taxon>Chromadorea</taxon>
        <taxon>Rhabditida</taxon>
        <taxon>Rhabditina</taxon>
        <taxon>Rhabditomorpha</taxon>
        <taxon>Rhabditoidea</taxon>
        <taxon>Rhabditidae</taxon>
        <taxon>Peloderinae</taxon>
        <taxon>Caenorhabditis</taxon>
    </lineage>
</organism>
<keyword evidence="1" id="KW-1133">Transmembrane helix</keyword>
<sequence>MTHNLFYSAVLFTILIISIDGAINCFYGIEETAPGVHISNIVKTSCPSDFFCFKQSKIDKKSKHYEYSYDCGTIQICSQPTCVNEDDGFRTCCCTTDFCNSSDVPLSIFSSLLLFVLIFMNIH</sequence>
<keyword evidence="1" id="KW-0812">Transmembrane</keyword>
<reference evidence="3 4" key="1">
    <citation type="journal article" date="1998" name="Science">
        <title>Genome sequence of the nematode C. elegans: a platform for investigating biology.</title>
        <authorList>
            <consortium name="The C. elegans sequencing consortium"/>
            <person name="Sulson J.E."/>
            <person name="Waterston R."/>
        </authorList>
    </citation>
    <scope>NUCLEOTIDE SEQUENCE [LARGE SCALE GENOMIC DNA]</scope>
    <source>
        <strain evidence="3 4">Bristol N2</strain>
    </source>
</reference>
<dbReference type="InParanoid" id="A0A2C9C3A5"/>
<evidence type="ECO:0000313" key="4">
    <source>
        <dbReference type="Proteomes" id="UP000001940"/>
    </source>
</evidence>
<evidence type="ECO:0000256" key="1">
    <source>
        <dbReference type="SAM" id="Phobius"/>
    </source>
</evidence>
<gene>
    <name evidence="3" type="ORF">CELE_F55C12.19</name>
    <name evidence="3 5" type="ORF">F55C12.19</name>
</gene>
<dbReference type="PANTHER" id="PTHR34721:SF11">
    <property type="entry name" value="ACTIVIN_RECP DOMAIN-CONTAINING PROTEIN"/>
    <property type="match status" value="1"/>
</dbReference>